<evidence type="ECO:0000313" key="2">
    <source>
        <dbReference type="EMBL" id="KAJ5738205.1"/>
    </source>
</evidence>
<dbReference type="EMBL" id="JAQJAN010000002">
    <property type="protein sequence ID" value="KAJ5738205.1"/>
    <property type="molecule type" value="Genomic_DNA"/>
</dbReference>
<comment type="caution">
    <text evidence="2">The sequence shown here is derived from an EMBL/GenBank/DDBJ whole genome shotgun (WGS) entry which is preliminary data.</text>
</comment>
<feature type="domain" description="Heterokaryon incompatibility" evidence="1">
    <location>
        <begin position="252"/>
        <end position="408"/>
    </location>
</feature>
<reference evidence="2" key="2">
    <citation type="submission" date="2023-01" db="EMBL/GenBank/DDBJ databases">
        <authorList>
            <person name="Petersen C."/>
        </authorList>
    </citation>
    <scope>NUCLEOTIDE SEQUENCE</scope>
    <source>
        <strain evidence="2">IBT 17514</strain>
    </source>
</reference>
<name>A0AAD6HU28_9EURO</name>
<dbReference type="Pfam" id="PF06985">
    <property type="entry name" value="HET"/>
    <property type="match status" value="1"/>
</dbReference>
<protein>
    <submittedName>
        <fullName evidence="2">HET-domain-containing protein</fullName>
    </submittedName>
</protein>
<dbReference type="AlphaFoldDB" id="A0AAD6HU28"/>
<keyword evidence="3" id="KW-1185">Reference proteome</keyword>
<dbReference type="PANTHER" id="PTHR33112">
    <property type="entry name" value="DOMAIN PROTEIN, PUTATIVE-RELATED"/>
    <property type="match status" value="1"/>
</dbReference>
<proteinExistence type="predicted"/>
<dbReference type="PANTHER" id="PTHR33112:SF12">
    <property type="entry name" value="HETEROKARYON INCOMPATIBILITY DOMAIN-CONTAINING PROTEIN"/>
    <property type="match status" value="1"/>
</dbReference>
<sequence length="811" mass="92525">MCRLLLSMLTRPENDPLKHPEVAKHVPEAVQGMSMLDWVDGGWRFTDANWPFGRSEYRHDGATYVLGPAREVVKELIGPVIKTTLMEIAFTTSRSRPRQPKRYIPKNTYADGLKKGKEAATKYPISCDLEISILSSSHPEFPGLVFATLVGFGNRPGGDPQVLSHFRLRVAHPKMDENPNTWRYLSYGRLLDKNWIDLSIIKQWLAHCEQEHGNHCKEHDWGIVMQRPQFLRVIDVDALCLVQPQDPMNCRFLALSYVWGGANTIKLTYRNQAAMMWSQGLRELFDDLPRTIVDAMEIVKALGEKYLWVDSLCIMQEDTTEAREQIATMDRVYGSALLTIVAAQGDNANSGLRGVQRNEFHTQTPSLPRDIRQSSAEMKDGAHIIAPFDSTQHLSWTSWNSRAWTFQEKLMSKRLLVFAGDEVVWYCRKMTCREDMRAEDSGYITEPLESLSLKPQYFGIDVDKLWVDGSLEVDRHGRTRIVRSGTFAAYAKAIESYTSRQSTYKSDAIRALHGLLHVFQLSFKSEFIAGLPNCIIDIALLWRPTQQLKRREGFPSWSWAGWEGQVTYNKPMKIERDDAGHLKSANKAEFGEEGIQPLLRWHIYSESPSHSQLHRVNGHGWGIPLQGDPPMEWEASPYFAGYHNDRTVLNKQLHLSDLMYSQRQYLLKSKVPHLVFVTSCVDTFQLGDSIRQHSDLEMEILNSNAPSTSTGVRARRFSITDTEMQWTGSVLLDGEGPEWIYRGQHAFILISEAQWFGLDQEKVDIGEFPNYSIMLVEHNRETGVSTRLGLGRVKKTAWMMANSVLKTIVLG</sequence>
<gene>
    <name evidence="2" type="ORF">N7493_001360</name>
</gene>
<dbReference type="Proteomes" id="UP001215712">
    <property type="component" value="Unassembled WGS sequence"/>
</dbReference>
<accession>A0AAD6HU28</accession>
<organism evidence="2 3">
    <name type="scientific">Penicillium malachiteum</name>
    <dbReference type="NCBI Taxonomy" id="1324776"/>
    <lineage>
        <taxon>Eukaryota</taxon>
        <taxon>Fungi</taxon>
        <taxon>Dikarya</taxon>
        <taxon>Ascomycota</taxon>
        <taxon>Pezizomycotina</taxon>
        <taxon>Eurotiomycetes</taxon>
        <taxon>Eurotiomycetidae</taxon>
        <taxon>Eurotiales</taxon>
        <taxon>Aspergillaceae</taxon>
        <taxon>Penicillium</taxon>
    </lineage>
</organism>
<reference evidence="2" key="1">
    <citation type="journal article" date="2023" name="IMA Fungus">
        <title>Comparative genomic study of the Penicillium genus elucidates a diverse pangenome and 15 lateral gene transfer events.</title>
        <authorList>
            <person name="Petersen C."/>
            <person name="Sorensen T."/>
            <person name="Nielsen M.R."/>
            <person name="Sondergaard T.E."/>
            <person name="Sorensen J.L."/>
            <person name="Fitzpatrick D.A."/>
            <person name="Frisvad J.C."/>
            <person name="Nielsen K.L."/>
        </authorList>
    </citation>
    <scope>NUCLEOTIDE SEQUENCE</scope>
    <source>
        <strain evidence="2">IBT 17514</strain>
    </source>
</reference>
<dbReference type="InterPro" id="IPR010730">
    <property type="entry name" value="HET"/>
</dbReference>
<evidence type="ECO:0000313" key="3">
    <source>
        <dbReference type="Proteomes" id="UP001215712"/>
    </source>
</evidence>
<evidence type="ECO:0000259" key="1">
    <source>
        <dbReference type="Pfam" id="PF06985"/>
    </source>
</evidence>